<accession>A0A0L1MM92</accession>
<dbReference type="OrthoDB" id="6431177at2"/>
<evidence type="ECO:0000313" key="2">
    <source>
        <dbReference type="Proteomes" id="UP000036955"/>
    </source>
</evidence>
<protein>
    <submittedName>
        <fullName evidence="1">Uncharacterized protein</fullName>
    </submittedName>
</protein>
<reference evidence="1 2" key="1">
    <citation type="submission" date="2015-06" db="EMBL/GenBank/DDBJ databases">
        <authorList>
            <person name="Hoefler B.C."/>
            <person name="Straight P.D."/>
        </authorList>
    </citation>
    <scope>NUCLEOTIDE SEQUENCE [LARGE SCALE GENOMIC DNA]</scope>
    <source>
        <strain evidence="1 2">Riq4</strain>
    </source>
</reference>
<gene>
    <name evidence="1" type="ORF">ACS77_02290</name>
</gene>
<organism evidence="1 2">
    <name type="scientific">Pseudomonas syringae</name>
    <dbReference type="NCBI Taxonomy" id="317"/>
    <lineage>
        <taxon>Bacteria</taxon>
        <taxon>Pseudomonadati</taxon>
        <taxon>Pseudomonadota</taxon>
        <taxon>Gammaproteobacteria</taxon>
        <taxon>Pseudomonadales</taxon>
        <taxon>Pseudomonadaceae</taxon>
        <taxon>Pseudomonas</taxon>
    </lineage>
</organism>
<dbReference type="PATRIC" id="fig|317.197.peg.3816"/>
<dbReference type="GO" id="GO:0016746">
    <property type="term" value="F:acyltransferase activity"/>
    <property type="evidence" value="ECO:0007669"/>
    <property type="project" value="InterPro"/>
</dbReference>
<evidence type="ECO:0000313" key="1">
    <source>
        <dbReference type="EMBL" id="KNH29526.1"/>
    </source>
</evidence>
<proteinExistence type="predicted"/>
<comment type="caution">
    <text evidence="1">The sequence shown here is derived from an EMBL/GenBank/DDBJ whole genome shotgun (WGS) entry which is preliminary data.</text>
</comment>
<dbReference type="Proteomes" id="UP000036955">
    <property type="component" value="Unassembled WGS sequence"/>
</dbReference>
<dbReference type="EMBL" id="LFQK01000004">
    <property type="protein sequence ID" value="KNH29526.1"/>
    <property type="molecule type" value="Genomic_DNA"/>
</dbReference>
<dbReference type="Gene3D" id="3.40.47.10">
    <property type="match status" value="1"/>
</dbReference>
<sequence length="302" mass="33230">MSLKFAASHILWRQFERQNDAPPVDDGQLKIVKDFVNGFFHSHGHTGQAQDLHAYRWYAAQNQTFRTMLTQLVGELANQAPLNDLDLVVLTHWTPDVEVGCSVTNAIIHETGSHDAFGIAISDHGLSSTFLALQVIEDYLGDMDRGGHRKTALLLIADQDAIMYDSPSLARFNPAASACVVMLHSLPVEQTGGQPGSIAFKYYRKVPFPATHQALDALLVTLDMFTSEEERLPLLILTTPGFAGQLREHGPLATHRIESWDEALLSCAPWARLEQLAPNNHRILLMLPEGNSLTCAGFVAGA</sequence>
<dbReference type="InterPro" id="IPR016039">
    <property type="entry name" value="Thiolase-like"/>
</dbReference>
<dbReference type="AlphaFoldDB" id="A0A0L1MM92"/>
<name>A0A0L1MM92_PSESX</name>